<evidence type="ECO:0000313" key="2">
    <source>
        <dbReference type="Proteomes" id="UP000008311"/>
    </source>
</evidence>
<gene>
    <name evidence="1" type="ORF">RCOM_2051100</name>
</gene>
<evidence type="ECO:0008006" key="3">
    <source>
        <dbReference type="Google" id="ProtNLM"/>
    </source>
</evidence>
<dbReference type="Gene3D" id="1.20.120.330">
    <property type="entry name" value="Nucleotidyltransferases domain 2"/>
    <property type="match status" value="1"/>
</dbReference>
<sequence length="122" mass="14091">RSTDFLSSYTLLEEVLAQPEGSFQRDDTILRFEFAYELSWKAIKLWLETRDITALSPKDGLREAIQLGLLTDGNGWSPLHQMRNLTSQTYDEAQAAKVYNFMQREGVQLFAELAREAQAWSR</sequence>
<protein>
    <recommendedName>
        <fullName evidence="3">Nucleotidyltransferase</fullName>
    </recommendedName>
</protein>
<dbReference type="InterPro" id="IPR010235">
    <property type="entry name" value="HepT"/>
</dbReference>
<dbReference type="SUPFAM" id="SSF81593">
    <property type="entry name" value="Nucleotidyltransferase substrate binding subunit/domain"/>
    <property type="match status" value="1"/>
</dbReference>
<dbReference type="InParanoid" id="B9TQ79"/>
<accession>B9TQ79</accession>
<evidence type="ECO:0000313" key="1">
    <source>
        <dbReference type="EMBL" id="EEF21985.1"/>
    </source>
</evidence>
<reference evidence="2" key="1">
    <citation type="journal article" date="2010" name="Nat. Biotechnol.">
        <title>Draft genome sequence of the oilseed species Ricinus communis.</title>
        <authorList>
            <person name="Chan A.P."/>
            <person name="Crabtree J."/>
            <person name="Zhao Q."/>
            <person name="Lorenzi H."/>
            <person name="Orvis J."/>
            <person name="Puiu D."/>
            <person name="Melake-Berhan A."/>
            <person name="Jones K.M."/>
            <person name="Redman J."/>
            <person name="Chen G."/>
            <person name="Cahoon E.B."/>
            <person name="Gedil M."/>
            <person name="Stanke M."/>
            <person name="Haas B.J."/>
            <person name="Wortman J.R."/>
            <person name="Fraser-Liggett C.M."/>
            <person name="Ravel J."/>
            <person name="Rabinowicz P.D."/>
        </authorList>
    </citation>
    <scope>NUCLEOTIDE SEQUENCE [LARGE SCALE GENOMIC DNA]</scope>
    <source>
        <strain evidence="2">cv. Hale</strain>
    </source>
</reference>
<dbReference type="AlphaFoldDB" id="B9TQ79"/>
<dbReference type="EMBL" id="EQ998180">
    <property type="protein sequence ID" value="EEF21985.1"/>
    <property type="molecule type" value="Genomic_DNA"/>
</dbReference>
<keyword evidence="2" id="KW-1185">Reference proteome</keyword>
<organism evidence="1 2">
    <name type="scientific">Ricinus communis</name>
    <name type="common">Castor bean</name>
    <dbReference type="NCBI Taxonomy" id="3988"/>
    <lineage>
        <taxon>Eukaryota</taxon>
        <taxon>Viridiplantae</taxon>
        <taxon>Streptophyta</taxon>
        <taxon>Embryophyta</taxon>
        <taxon>Tracheophyta</taxon>
        <taxon>Spermatophyta</taxon>
        <taxon>Magnoliopsida</taxon>
        <taxon>eudicotyledons</taxon>
        <taxon>Gunneridae</taxon>
        <taxon>Pentapetalae</taxon>
        <taxon>rosids</taxon>
        <taxon>fabids</taxon>
        <taxon>Malpighiales</taxon>
        <taxon>Euphorbiaceae</taxon>
        <taxon>Acalyphoideae</taxon>
        <taxon>Acalypheae</taxon>
        <taxon>Ricinus</taxon>
    </lineage>
</organism>
<dbReference type="Pfam" id="PF08780">
    <property type="entry name" value="NTase_sub_bind"/>
    <property type="match status" value="1"/>
</dbReference>
<dbReference type="Proteomes" id="UP000008311">
    <property type="component" value="Unassembled WGS sequence"/>
</dbReference>
<dbReference type="NCBIfam" id="TIGR01987">
    <property type="entry name" value="HI0074"/>
    <property type="match status" value="1"/>
</dbReference>
<feature type="non-terminal residue" evidence="1">
    <location>
        <position position="1"/>
    </location>
</feature>
<name>B9TQ79_RICCO</name>
<proteinExistence type="predicted"/>